<keyword evidence="2" id="KW-1185">Reference proteome</keyword>
<accession>A0A2P5BG96</accession>
<dbReference type="Proteomes" id="UP000237105">
    <property type="component" value="Unassembled WGS sequence"/>
</dbReference>
<reference evidence="2" key="1">
    <citation type="submission" date="2016-06" db="EMBL/GenBank/DDBJ databases">
        <title>Parallel loss of symbiosis genes in relatives of nitrogen-fixing non-legume Parasponia.</title>
        <authorList>
            <person name="Van Velzen R."/>
            <person name="Holmer R."/>
            <person name="Bu F."/>
            <person name="Rutten L."/>
            <person name="Van Zeijl A."/>
            <person name="Liu W."/>
            <person name="Santuari L."/>
            <person name="Cao Q."/>
            <person name="Sharma T."/>
            <person name="Shen D."/>
            <person name="Roswanjaya Y."/>
            <person name="Wardhani T."/>
            <person name="Kalhor M.S."/>
            <person name="Jansen J."/>
            <person name="Van den Hoogen J."/>
            <person name="Gungor B."/>
            <person name="Hartog M."/>
            <person name="Hontelez J."/>
            <person name="Verver J."/>
            <person name="Yang W.-C."/>
            <person name="Schijlen E."/>
            <person name="Repin R."/>
            <person name="Schilthuizen M."/>
            <person name="Schranz E."/>
            <person name="Heidstra R."/>
            <person name="Miyata K."/>
            <person name="Fedorova E."/>
            <person name="Kohlen W."/>
            <person name="Bisseling T."/>
            <person name="Smit S."/>
            <person name="Geurts R."/>
        </authorList>
    </citation>
    <scope>NUCLEOTIDE SEQUENCE [LARGE SCALE GENOMIC DNA]</scope>
    <source>
        <strain evidence="2">cv. WU1-14</strain>
    </source>
</reference>
<gene>
    <name evidence="1" type="ORF">PanWU01x14_241670</name>
</gene>
<sequence>MVSLVSSCGRGQLVRRACVGLDKGAAACHSCWCRRSVMSQALVRLVCIGLVWSSLNEVATVIGCEWW</sequence>
<dbReference type="AlphaFoldDB" id="A0A2P5BG96"/>
<name>A0A2P5BG96_PARAD</name>
<feature type="non-terminal residue" evidence="1">
    <location>
        <position position="67"/>
    </location>
</feature>
<dbReference type="EMBL" id="JXTB01000288">
    <property type="protein sequence ID" value="PON47779.1"/>
    <property type="molecule type" value="Genomic_DNA"/>
</dbReference>
<evidence type="ECO:0000313" key="1">
    <source>
        <dbReference type="EMBL" id="PON47779.1"/>
    </source>
</evidence>
<proteinExistence type="predicted"/>
<evidence type="ECO:0000313" key="2">
    <source>
        <dbReference type="Proteomes" id="UP000237105"/>
    </source>
</evidence>
<comment type="caution">
    <text evidence="1">The sequence shown here is derived from an EMBL/GenBank/DDBJ whole genome shotgun (WGS) entry which is preliminary data.</text>
</comment>
<protein>
    <submittedName>
        <fullName evidence="1">Uncharacterized protein</fullName>
    </submittedName>
</protein>
<organism evidence="1 2">
    <name type="scientific">Parasponia andersonii</name>
    <name type="common">Sponia andersonii</name>
    <dbReference type="NCBI Taxonomy" id="3476"/>
    <lineage>
        <taxon>Eukaryota</taxon>
        <taxon>Viridiplantae</taxon>
        <taxon>Streptophyta</taxon>
        <taxon>Embryophyta</taxon>
        <taxon>Tracheophyta</taxon>
        <taxon>Spermatophyta</taxon>
        <taxon>Magnoliopsida</taxon>
        <taxon>eudicotyledons</taxon>
        <taxon>Gunneridae</taxon>
        <taxon>Pentapetalae</taxon>
        <taxon>rosids</taxon>
        <taxon>fabids</taxon>
        <taxon>Rosales</taxon>
        <taxon>Cannabaceae</taxon>
        <taxon>Parasponia</taxon>
    </lineage>
</organism>